<dbReference type="GO" id="GO:0004803">
    <property type="term" value="F:transposase activity"/>
    <property type="evidence" value="ECO:0007669"/>
    <property type="project" value="InterPro"/>
</dbReference>
<evidence type="ECO:0000259" key="1">
    <source>
        <dbReference type="Pfam" id="PF01548"/>
    </source>
</evidence>
<dbReference type="PANTHER" id="PTHR33055">
    <property type="entry name" value="TRANSPOSASE FOR INSERTION SEQUENCE ELEMENT IS1111A"/>
    <property type="match status" value="1"/>
</dbReference>
<dbReference type="GO" id="GO:0003677">
    <property type="term" value="F:DNA binding"/>
    <property type="evidence" value="ECO:0007669"/>
    <property type="project" value="InterPro"/>
</dbReference>
<protein>
    <submittedName>
        <fullName evidence="2">Unannotated protein</fullName>
    </submittedName>
</protein>
<dbReference type="EMBL" id="CAEZSR010000325">
    <property type="protein sequence ID" value="CAB4601093.1"/>
    <property type="molecule type" value="Genomic_DNA"/>
</dbReference>
<gene>
    <name evidence="2" type="ORF">UFOPK1493_04326</name>
</gene>
<proteinExistence type="predicted"/>
<dbReference type="GO" id="GO:0006313">
    <property type="term" value="P:DNA transposition"/>
    <property type="evidence" value="ECO:0007669"/>
    <property type="project" value="InterPro"/>
</dbReference>
<dbReference type="Pfam" id="PF01548">
    <property type="entry name" value="DEDD_Tnp_IS110"/>
    <property type="match status" value="1"/>
</dbReference>
<name>A0A6J6GMU1_9ZZZZ</name>
<dbReference type="SUPFAM" id="SSF51735">
    <property type="entry name" value="NAD(P)-binding Rossmann-fold domains"/>
    <property type="match status" value="1"/>
</dbReference>
<accession>A0A6J6GMU1</accession>
<reference evidence="2" key="1">
    <citation type="submission" date="2020-05" db="EMBL/GenBank/DDBJ databases">
        <authorList>
            <person name="Chiriac C."/>
            <person name="Salcher M."/>
            <person name="Ghai R."/>
            <person name="Kavagutti S V."/>
        </authorList>
    </citation>
    <scope>NUCLEOTIDE SEQUENCE</scope>
</reference>
<feature type="domain" description="Transposase IS110-like N-terminal" evidence="1">
    <location>
        <begin position="11"/>
        <end position="156"/>
    </location>
</feature>
<sequence>MTDPTTPVTGGVDTHKDTHVAAVLNAVGVVLGTAEFPTTPAGYRRLLTWMRSFGDLTVVGVEGTGAWGAGLARHLTSSGVRVIEVQRPNRQFRRRHGKSDTADAIGAARAVQSGEANGAPKTADGSVEAIRLLSVARRSAIKARTQAANQMHAVVTTAPAELRTTLAGLNTKRLVDRCARFHTT</sequence>
<dbReference type="PANTHER" id="PTHR33055:SF16">
    <property type="entry name" value="TRANSPOSASE FOR INSERTION SEQUENCE ELEMENT IS1547"/>
    <property type="match status" value="1"/>
</dbReference>
<evidence type="ECO:0000313" key="2">
    <source>
        <dbReference type="EMBL" id="CAB4601093.1"/>
    </source>
</evidence>
<dbReference type="InterPro" id="IPR002525">
    <property type="entry name" value="Transp_IS110-like_N"/>
</dbReference>
<dbReference type="AlphaFoldDB" id="A0A6J6GMU1"/>
<dbReference type="InterPro" id="IPR047650">
    <property type="entry name" value="Transpos_IS110"/>
</dbReference>
<dbReference type="InterPro" id="IPR036291">
    <property type="entry name" value="NAD(P)-bd_dom_sf"/>
</dbReference>
<organism evidence="2">
    <name type="scientific">freshwater metagenome</name>
    <dbReference type="NCBI Taxonomy" id="449393"/>
    <lineage>
        <taxon>unclassified sequences</taxon>
        <taxon>metagenomes</taxon>
        <taxon>ecological metagenomes</taxon>
    </lineage>
</organism>